<dbReference type="Proteomes" id="UP000230002">
    <property type="component" value="Unassembled WGS sequence"/>
</dbReference>
<dbReference type="EMBL" id="AYKW01000023">
    <property type="protein sequence ID" value="PIL28939.1"/>
    <property type="molecule type" value="Genomic_DNA"/>
</dbReference>
<proteinExistence type="predicted"/>
<name>A0A2G8S575_9APHY</name>
<dbReference type="OrthoDB" id="2773799at2759"/>
<reference evidence="1 2" key="1">
    <citation type="journal article" date="2015" name="Sci. Rep.">
        <title>Chromosome-level genome map provides insights into diverse defense mechanisms in the medicinal fungus Ganoderma sinense.</title>
        <authorList>
            <person name="Zhu Y."/>
            <person name="Xu J."/>
            <person name="Sun C."/>
            <person name="Zhou S."/>
            <person name="Xu H."/>
            <person name="Nelson D.R."/>
            <person name="Qian J."/>
            <person name="Song J."/>
            <person name="Luo H."/>
            <person name="Xiang L."/>
            <person name="Li Y."/>
            <person name="Xu Z."/>
            <person name="Ji A."/>
            <person name="Wang L."/>
            <person name="Lu S."/>
            <person name="Hayward A."/>
            <person name="Sun W."/>
            <person name="Li X."/>
            <person name="Schwartz D.C."/>
            <person name="Wang Y."/>
            <person name="Chen S."/>
        </authorList>
    </citation>
    <scope>NUCLEOTIDE SEQUENCE [LARGE SCALE GENOMIC DNA]</scope>
    <source>
        <strain evidence="1 2">ZZ0214-1</strain>
    </source>
</reference>
<evidence type="ECO:0000313" key="1">
    <source>
        <dbReference type="EMBL" id="PIL28939.1"/>
    </source>
</evidence>
<dbReference type="AlphaFoldDB" id="A0A2G8S575"/>
<dbReference type="Gene3D" id="3.80.10.10">
    <property type="entry name" value="Ribonuclease Inhibitor"/>
    <property type="match status" value="1"/>
</dbReference>
<dbReference type="InterPro" id="IPR032675">
    <property type="entry name" value="LRR_dom_sf"/>
</dbReference>
<sequence>MVAFNDQRSVSRTHHLWFIDEILRNILSQLPSGSHSTLASCARVSKALSEPALDALWYKISGLVPLFRLLPRSFAETRNQMNDGVGFVIQGAIEDEEWARFLRYSERVRKLHYHYAEGPGERLGERPFSALVQHASRSGTTVLPNLQEVFWLQFSHVAQCLPFLSRSLRRVTLYVQAASPTPPPGVLVAHIVPSPMEGYGGLFGVLEACSPCLEELSLEGIDFRTSWPLSSPTIFKHLRALHLGSISTPPSVIVSYCSRMPRLVSLSVVFRRSSGWSKSEPWRSQHGDQCQDPPQLSALEVVRIAGAPFDIEDILHAVNSPLLHTAALSVAISDRDTDGWTRCATLLSARFSRSLRTVRAECMRSGMVVPSHARSFSQYVQPLLPLRRLQDCTITIEDPAGVALTDEDVVTMASSWTSLSTLEVSLNGGTSGLPRPTFSSLLVFVHRCPGLVTLRLPFGQHLASLSSDDDWSTVRSRADLRELWISGASFSRRDTDILTRFLRHLFPKVNLVPLINVGVLHVV</sequence>
<organism evidence="1 2">
    <name type="scientific">Ganoderma sinense ZZ0214-1</name>
    <dbReference type="NCBI Taxonomy" id="1077348"/>
    <lineage>
        <taxon>Eukaryota</taxon>
        <taxon>Fungi</taxon>
        <taxon>Dikarya</taxon>
        <taxon>Basidiomycota</taxon>
        <taxon>Agaricomycotina</taxon>
        <taxon>Agaricomycetes</taxon>
        <taxon>Polyporales</taxon>
        <taxon>Polyporaceae</taxon>
        <taxon>Ganoderma</taxon>
    </lineage>
</organism>
<dbReference type="SUPFAM" id="SSF52047">
    <property type="entry name" value="RNI-like"/>
    <property type="match status" value="1"/>
</dbReference>
<dbReference type="STRING" id="1077348.A0A2G8S575"/>
<evidence type="ECO:0000313" key="2">
    <source>
        <dbReference type="Proteomes" id="UP000230002"/>
    </source>
</evidence>
<accession>A0A2G8S575</accession>
<evidence type="ECO:0008006" key="3">
    <source>
        <dbReference type="Google" id="ProtNLM"/>
    </source>
</evidence>
<comment type="caution">
    <text evidence="1">The sequence shown here is derived from an EMBL/GenBank/DDBJ whole genome shotgun (WGS) entry which is preliminary data.</text>
</comment>
<protein>
    <recommendedName>
        <fullName evidence="3">F-box domain-containing protein</fullName>
    </recommendedName>
</protein>
<keyword evidence="2" id="KW-1185">Reference proteome</keyword>
<gene>
    <name evidence="1" type="ORF">GSI_08986</name>
</gene>